<dbReference type="Proteomes" id="UP001497482">
    <property type="component" value="Chromosome 7"/>
</dbReference>
<evidence type="ECO:0000313" key="1">
    <source>
        <dbReference type="EMBL" id="CAL1611654.1"/>
    </source>
</evidence>
<organism evidence="1 2">
    <name type="scientific">Knipowitschia caucasica</name>
    <name type="common">Caucasian dwarf goby</name>
    <name type="synonym">Pomatoschistus caucasicus</name>
    <dbReference type="NCBI Taxonomy" id="637954"/>
    <lineage>
        <taxon>Eukaryota</taxon>
        <taxon>Metazoa</taxon>
        <taxon>Chordata</taxon>
        <taxon>Craniata</taxon>
        <taxon>Vertebrata</taxon>
        <taxon>Euteleostomi</taxon>
        <taxon>Actinopterygii</taxon>
        <taxon>Neopterygii</taxon>
        <taxon>Teleostei</taxon>
        <taxon>Neoteleostei</taxon>
        <taxon>Acanthomorphata</taxon>
        <taxon>Gobiaria</taxon>
        <taxon>Gobiiformes</taxon>
        <taxon>Gobioidei</taxon>
        <taxon>Gobiidae</taxon>
        <taxon>Gobiinae</taxon>
        <taxon>Knipowitschia</taxon>
    </lineage>
</organism>
<sequence>MQISTRSFYKRYVEGHEEVPRTSSYRKRILQSVDQRRNEQPSSKRLRETALETHHGDLLSQDDYMGQVPFTLDETTGPHKPENVQPICVVQALRNSEHSDEPDDVVTSKENLMDEEHGDDDGQGDPLSSDLVHGIPVRIGPPNNHTEATTTAPREMVDDVLYPGASITKGQSLLLLMAYILRHSLTGTALEHLLKIFNELFPGSLPATSYLFHKAYGNLSDII</sequence>
<proteinExistence type="predicted"/>
<protein>
    <submittedName>
        <fullName evidence="1">Uncharacterized protein</fullName>
    </submittedName>
</protein>
<keyword evidence="2" id="KW-1185">Reference proteome</keyword>
<dbReference type="AlphaFoldDB" id="A0AAV2ME67"/>
<gene>
    <name evidence="1" type="ORF">KC01_LOCUS38048</name>
</gene>
<accession>A0AAV2ME67</accession>
<name>A0AAV2ME67_KNICA</name>
<reference evidence="1 2" key="1">
    <citation type="submission" date="2024-04" db="EMBL/GenBank/DDBJ databases">
        <authorList>
            <person name="Waldvogel A.-M."/>
            <person name="Schoenle A."/>
        </authorList>
    </citation>
    <scope>NUCLEOTIDE SEQUENCE [LARGE SCALE GENOMIC DNA]</scope>
</reference>
<dbReference type="EMBL" id="OZ035829">
    <property type="protein sequence ID" value="CAL1611654.1"/>
    <property type="molecule type" value="Genomic_DNA"/>
</dbReference>
<evidence type="ECO:0000313" key="2">
    <source>
        <dbReference type="Proteomes" id="UP001497482"/>
    </source>
</evidence>